<keyword evidence="2" id="KW-1185">Reference proteome</keyword>
<proteinExistence type="predicted"/>
<dbReference type="PANTHER" id="PTHR46113">
    <property type="entry name" value="SNAC DOMAIN-CONTAINING PROTEIN"/>
    <property type="match status" value="1"/>
</dbReference>
<accession>A0ABR0AP56</accession>
<name>A0ABR0AP56_9CRUS</name>
<organism evidence="1 2">
    <name type="scientific">Daphnia magna</name>
    <dbReference type="NCBI Taxonomy" id="35525"/>
    <lineage>
        <taxon>Eukaryota</taxon>
        <taxon>Metazoa</taxon>
        <taxon>Ecdysozoa</taxon>
        <taxon>Arthropoda</taxon>
        <taxon>Crustacea</taxon>
        <taxon>Branchiopoda</taxon>
        <taxon>Diplostraca</taxon>
        <taxon>Cladocera</taxon>
        <taxon>Anomopoda</taxon>
        <taxon>Daphniidae</taxon>
        <taxon>Daphnia</taxon>
    </lineage>
</organism>
<gene>
    <name evidence="1" type="ORF">OUZ56_015926</name>
</gene>
<evidence type="ECO:0000313" key="2">
    <source>
        <dbReference type="Proteomes" id="UP001234178"/>
    </source>
</evidence>
<dbReference type="Proteomes" id="UP001234178">
    <property type="component" value="Unassembled WGS sequence"/>
</dbReference>
<reference evidence="1 2" key="1">
    <citation type="journal article" date="2023" name="Nucleic Acids Res.">
        <title>The hologenome of Daphnia magna reveals possible DNA methylation and microbiome-mediated evolution of the host genome.</title>
        <authorList>
            <person name="Chaturvedi A."/>
            <person name="Li X."/>
            <person name="Dhandapani V."/>
            <person name="Marshall H."/>
            <person name="Kissane S."/>
            <person name="Cuenca-Cambronero M."/>
            <person name="Asole G."/>
            <person name="Calvet F."/>
            <person name="Ruiz-Romero M."/>
            <person name="Marangio P."/>
            <person name="Guigo R."/>
            <person name="Rago D."/>
            <person name="Mirbahai L."/>
            <person name="Eastwood N."/>
            <person name="Colbourne J.K."/>
            <person name="Zhou J."/>
            <person name="Mallon E."/>
            <person name="Orsini L."/>
        </authorList>
    </citation>
    <scope>NUCLEOTIDE SEQUENCE [LARGE SCALE GENOMIC DNA]</scope>
    <source>
        <strain evidence="1">LRV0_1</strain>
    </source>
</reference>
<protein>
    <submittedName>
        <fullName evidence="1">Uncharacterized protein</fullName>
    </submittedName>
</protein>
<comment type="caution">
    <text evidence="1">The sequence shown here is derived from an EMBL/GenBank/DDBJ whole genome shotgun (WGS) entry which is preliminary data.</text>
</comment>
<sequence length="72" mass="8531">MEVVNDSAEREVKLITDFRNVVHNEEQQQFLLQVVENHRQQVSLNGRKEQLVIIPKIVVFGTFWRFFAYGDP</sequence>
<dbReference type="PANTHER" id="PTHR46113:SF1">
    <property type="entry name" value="PEPTIDASE M17 LEUCYL AMINOPEPTIDASE N-TERMINAL DOMAIN-CONTAINING PROTEIN"/>
    <property type="match status" value="1"/>
</dbReference>
<dbReference type="EMBL" id="JAOYFB010000038">
    <property type="protein sequence ID" value="KAK4026902.1"/>
    <property type="molecule type" value="Genomic_DNA"/>
</dbReference>
<evidence type="ECO:0000313" key="1">
    <source>
        <dbReference type="EMBL" id="KAK4026902.1"/>
    </source>
</evidence>